<evidence type="ECO:0000256" key="1">
    <source>
        <dbReference type="SAM" id="Coils"/>
    </source>
</evidence>
<dbReference type="PATRIC" id="fig|1006006.8.peg.800"/>
<name>F4G218_METCR</name>
<keyword evidence="3" id="KW-1185">Reference proteome</keyword>
<dbReference type="HOGENOM" id="CLU_3094083_0_0_2"/>
<accession>F4G218</accession>
<organism evidence="2 3">
    <name type="scientific">Metallosphaera cuprina (strain Ar-4)</name>
    <dbReference type="NCBI Taxonomy" id="1006006"/>
    <lineage>
        <taxon>Archaea</taxon>
        <taxon>Thermoproteota</taxon>
        <taxon>Thermoprotei</taxon>
        <taxon>Sulfolobales</taxon>
        <taxon>Sulfolobaceae</taxon>
        <taxon>Metallosphaera</taxon>
    </lineage>
</organism>
<dbReference type="STRING" id="1006006.Mcup_0802"/>
<dbReference type="AlphaFoldDB" id="F4G218"/>
<dbReference type="EMBL" id="CP002656">
    <property type="protein sequence ID" value="AEB94907.1"/>
    <property type="molecule type" value="Genomic_DNA"/>
</dbReference>
<dbReference type="KEGG" id="mcn:Mcup_0802"/>
<reference evidence="2 3" key="1">
    <citation type="journal article" date="2011" name="J. Bacteriol.">
        <title>Complete genome sequence of Metallosphaera cuprina, a metal sulfide-oxidizing archaeon from a hot spring.</title>
        <authorList>
            <person name="Liu L.J."/>
            <person name="You X.Y."/>
            <person name="Zheng H."/>
            <person name="Wang S."/>
            <person name="Jiang C.Y."/>
            <person name="Liu S.J."/>
        </authorList>
    </citation>
    <scope>NUCLEOTIDE SEQUENCE [LARGE SCALE GENOMIC DNA]</scope>
    <source>
        <strain evidence="2 3">Ar-4</strain>
    </source>
</reference>
<sequence length="51" mass="6152">MCESKESISRRIIEEMKEVEKLKRELDEKTRDLAEVQELQKRAEQCIKMNV</sequence>
<dbReference type="Proteomes" id="UP000007812">
    <property type="component" value="Chromosome"/>
</dbReference>
<protein>
    <submittedName>
        <fullName evidence="2">Uncharacterized protein</fullName>
    </submittedName>
</protein>
<evidence type="ECO:0000313" key="2">
    <source>
        <dbReference type="EMBL" id="AEB94907.1"/>
    </source>
</evidence>
<keyword evidence="1" id="KW-0175">Coiled coil</keyword>
<evidence type="ECO:0000313" key="3">
    <source>
        <dbReference type="Proteomes" id="UP000007812"/>
    </source>
</evidence>
<proteinExistence type="predicted"/>
<feature type="coiled-coil region" evidence="1">
    <location>
        <begin position="5"/>
        <end position="46"/>
    </location>
</feature>
<gene>
    <name evidence="2" type="ordered locus">Mcup_0802</name>
</gene>
<dbReference type="GeneID" id="43500524"/>
<dbReference type="RefSeq" id="WP_013737405.1">
    <property type="nucleotide sequence ID" value="NC_015435.1"/>
</dbReference>